<evidence type="ECO:0000256" key="1">
    <source>
        <dbReference type="SAM" id="MobiDB-lite"/>
    </source>
</evidence>
<evidence type="ECO:0000313" key="2">
    <source>
        <dbReference type="EMBL" id="KAG5305466.1"/>
    </source>
</evidence>
<accession>A0A8H7Z9Y2</accession>
<proteinExistence type="predicted"/>
<gene>
    <name evidence="2" type="ORF">I7I52_04138</name>
</gene>
<dbReference type="VEuPathDB" id="FungiDB:I7I52_04138"/>
<organism evidence="2 3">
    <name type="scientific">Ajellomyces capsulatus</name>
    <name type="common">Darling's disease fungus</name>
    <name type="synonym">Histoplasma capsulatum</name>
    <dbReference type="NCBI Taxonomy" id="5037"/>
    <lineage>
        <taxon>Eukaryota</taxon>
        <taxon>Fungi</taxon>
        <taxon>Dikarya</taxon>
        <taxon>Ascomycota</taxon>
        <taxon>Pezizomycotina</taxon>
        <taxon>Eurotiomycetes</taxon>
        <taxon>Eurotiomycetidae</taxon>
        <taxon>Onygenales</taxon>
        <taxon>Ajellomycetaceae</taxon>
        <taxon>Histoplasma</taxon>
    </lineage>
</organism>
<protein>
    <submittedName>
        <fullName evidence="2">Uncharacterized protein</fullName>
    </submittedName>
</protein>
<dbReference type="EMBL" id="JAEVHI010000001">
    <property type="protein sequence ID" value="KAG5305466.1"/>
    <property type="molecule type" value="Genomic_DNA"/>
</dbReference>
<sequence>MIEHENPDSREEIREQGNNRKKSNYLAPQKYGRKKKEWRQNGFVASHQNGISSMRHFHNRSLMTPCSCYPCKSNTFQYTKGK</sequence>
<dbReference type="AlphaFoldDB" id="A0A8H7Z9Y2"/>
<dbReference type="Proteomes" id="UP000670092">
    <property type="component" value="Unassembled WGS sequence"/>
</dbReference>
<feature type="region of interest" description="Disordered" evidence="1">
    <location>
        <begin position="1"/>
        <end position="39"/>
    </location>
</feature>
<reference evidence="2 3" key="1">
    <citation type="submission" date="2021-01" db="EMBL/GenBank/DDBJ databases">
        <title>Chromosome-level genome assembly of a human fungal pathogen reveals clustering of transcriptionally co-regulated genes.</title>
        <authorList>
            <person name="Voorhies M."/>
            <person name="Cohen S."/>
            <person name="Shea T.P."/>
            <person name="Petrus S."/>
            <person name="Munoz J.F."/>
            <person name="Poplawski S."/>
            <person name="Goldman W.E."/>
            <person name="Michael T."/>
            <person name="Cuomo C.A."/>
            <person name="Sil A."/>
            <person name="Beyhan S."/>
        </authorList>
    </citation>
    <scope>NUCLEOTIDE SEQUENCE [LARGE SCALE GENOMIC DNA]</scope>
    <source>
        <strain evidence="2 3">G184AR</strain>
    </source>
</reference>
<evidence type="ECO:0000313" key="3">
    <source>
        <dbReference type="Proteomes" id="UP000670092"/>
    </source>
</evidence>
<comment type="caution">
    <text evidence="2">The sequence shown here is derived from an EMBL/GenBank/DDBJ whole genome shotgun (WGS) entry which is preliminary data.</text>
</comment>
<feature type="compositionally biased region" description="Basic and acidic residues" evidence="1">
    <location>
        <begin position="1"/>
        <end position="18"/>
    </location>
</feature>
<name>A0A8H7Z9Y2_AJECA</name>